<dbReference type="Proteomes" id="UP001056120">
    <property type="component" value="Linkage Group LG08"/>
</dbReference>
<evidence type="ECO:0000313" key="1">
    <source>
        <dbReference type="EMBL" id="KAI3806192.1"/>
    </source>
</evidence>
<reference evidence="1 2" key="2">
    <citation type="journal article" date="2022" name="Mol. Ecol. Resour.">
        <title>The genomes of chicory, endive, great burdock and yacon provide insights into Asteraceae paleo-polyploidization history and plant inulin production.</title>
        <authorList>
            <person name="Fan W."/>
            <person name="Wang S."/>
            <person name="Wang H."/>
            <person name="Wang A."/>
            <person name="Jiang F."/>
            <person name="Liu H."/>
            <person name="Zhao H."/>
            <person name="Xu D."/>
            <person name="Zhang Y."/>
        </authorList>
    </citation>
    <scope>NUCLEOTIDE SEQUENCE [LARGE SCALE GENOMIC DNA]</scope>
    <source>
        <strain evidence="2">cv. Yunnan</strain>
        <tissue evidence="1">Leaves</tissue>
    </source>
</reference>
<comment type="caution">
    <text evidence="1">The sequence shown here is derived from an EMBL/GenBank/DDBJ whole genome shotgun (WGS) entry which is preliminary data.</text>
</comment>
<evidence type="ECO:0000313" key="2">
    <source>
        <dbReference type="Proteomes" id="UP001056120"/>
    </source>
</evidence>
<dbReference type="EMBL" id="CM042025">
    <property type="protein sequence ID" value="KAI3806192.1"/>
    <property type="molecule type" value="Genomic_DNA"/>
</dbReference>
<proteinExistence type="predicted"/>
<name>A0ACB9IEH3_9ASTR</name>
<sequence length="171" mass="19887">MSPPQQPSSTNPNSLKIRLTHRFLHNLNNLNKKRSNLDNTQIHRRSHRVKLAAYASMARVVGSRRAWSRAILWKIRNRKVFTRNKRVDHKTTHHHHLARSIKRRTTNHSNHKREYVDPNGNSGQEVKLRKLVPGVETMDACGLLDETADYIKCLATQVEVMRNLVDLYSTI</sequence>
<gene>
    <name evidence="1" type="ORF">L1987_22088</name>
</gene>
<protein>
    <submittedName>
        <fullName evidence="1">Uncharacterized protein</fullName>
    </submittedName>
</protein>
<reference evidence="2" key="1">
    <citation type="journal article" date="2022" name="Mol. Ecol. Resour.">
        <title>The genomes of chicory, endive, great burdock and yacon provide insights into Asteraceae palaeo-polyploidization history and plant inulin production.</title>
        <authorList>
            <person name="Fan W."/>
            <person name="Wang S."/>
            <person name="Wang H."/>
            <person name="Wang A."/>
            <person name="Jiang F."/>
            <person name="Liu H."/>
            <person name="Zhao H."/>
            <person name="Xu D."/>
            <person name="Zhang Y."/>
        </authorList>
    </citation>
    <scope>NUCLEOTIDE SEQUENCE [LARGE SCALE GENOMIC DNA]</scope>
    <source>
        <strain evidence="2">cv. Yunnan</strain>
    </source>
</reference>
<accession>A0ACB9IEH3</accession>
<keyword evidence="2" id="KW-1185">Reference proteome</keyword>
<organism evidence="1 2">
    <name type="scientific">Smallanthus sonchifolius</name>
    <dbReference type="NCBI Taxonomy" id="185202"/>
    <lineage>
        <taxon>Eukaryota</taxon>
        <taxon>Viridiplantae</taxon>
        <taxon>Streptophyta</taxon>
        <taxon>Embryophyta</taxon>
        <taxon>Tracheophyta</taxon>
        <taxon>Spermatophyta</taxon>
        <taxon>Magnoliopsida</taxon>
        <taxon>eudicotyledons</taxon>
        <taxon>Gunneridae</taxon>
        <taxon>Pentapetalae</taxon>
        <taxon>asterids</taxon>
        <taxon>campanulids</taxon>
        <taxon>Asterales</taxon>
        <taxon>Asteraceae</taxon>
        <taxon>Asteroideae</taxon>
        <taxon>Heliantheae alliance</taxon>
        <taxon>Millerieae</taxon>
        <taxon>Smallanthus</taxon>
    </lineage>
</organism>